<accession>A0A8D8VBR5</accession>
<keyword evidence="2" id="KW-0479">Metal-binding</keyword>
<feature type="region of interest" description="Disordered" evidence="10">
    <location>
        <begin position="178"/>
        <end position="220"/>
    </location>
</feature>
<dbReference type="GO" id="GO:0008270">
    <property type="term" value="F:zinc ion binding"/>
    <property type="evidence" value="ECO:0007669"/>
    <property type="project" value="UniProtKB-KW"/>
</dbReference>
<dbReference type="PANTHER" id="PTHR24388">
    <property type="entry name" value="ZINC FINGER PROTEIN"/>
    <property type="match status" value="1"/>
</dbReference>
<evidence type="ECO:0000256" key="9">
    <source>
        <dbReference type="PROSITE-ProRule" id="PRU00042"/>
    </source>
</evidence>
<dbReference type="PROSITE" id="PS50157">
    <property type="entry name" value="ZINC_FINGER_C2H2_2"/>
    <property type="match status" value="1"/>
</dbReference>
<keyword evidence="6" id="KW-0238">DNA-binding</keyword>
<dbReference type="SMART" id="SM00355">
    <property type="entry name" value="ZnF_C2H2"/>
    <property type="match status" value="2"/>
</dbReference>
<evidence type="ECO:0000256" key="3">
    <source>
        <dbReference type="ARBA" id="ARBA00022737"/>
    </source>
</evidence>
<evidence type="ECO:0000256" key="1">
    <source>
        <dbReference type="ARBA" id="ARBA00004123"/>
    </source>
</evidence>
<evidence type="ECO:0000313" key="12">
    <source>
        <dbReference type="EMBL" id="CAG6719902.1"/>
    </source>
</evidence>
<evidence type="ECO:0000256" key="4">
    <source>
        <dbReference type="ARBA" id="ARBA00022771"/>
    </source>
</evidence>
<dbReference type="InterPro" id="IPR050527">
    <property type="entry name" value="Snail/Krueppel_Znf"/>
</dbReference>
<keyword evidence="5" id="KW-0862">Zinc</keyword>
<evidence type="ECO:0000256" key="6">
    <source>
        <dbReference type="ARBA" id="ARBA00023125"/>
    </source>
</evidence>
<dbReference type="GO" id="GO:0000981">
    <property type="term" value="F:DNA-binding transcription factor activity, RNA polymerase II-specific"/>
    <property type="evidence" value="ECO:0007669"/>
    <property type="project" value="TreeGrafter"/>
</dbReference>
<dbReference type="EMBL" id="HBUF01585579">
    <property type="protein sequence ID" value="CAG6771679.1"/>
    <property type="molecule type" value="Transcribed_RNA"/>
</dbReference>
<feature type="compositionally biased region" description="Pro residues" evidence="10">
    <location>
        <begin position="10"/>
        <end position="21"/>
    </location>
</feature>
<evidence type="ECO:0000256" key="2">
    <source>
        <dbReference type="ARBA" id="ARBA00022723"/>
    </source>
</evidence>
<feature type="compositionally biased region" description="Low complexity" evidence="10">
    <location>
        <begin position="39"/>
        <end position="53"/>
    </location>
</feature>
<sequence>MESNSHHQPPTTPTPGPPTPTPSSSASHMPVSPEVSTGSEPSASPSEPSAMSPNNDLSTGIMCPLSPSMIFPYNGPIFPFQYNEPNTEHHYSCRHCNNFSTFDINEIVDHCKTCAYMSRPDLKKYKYVCYDCNFGFHQMAHLKRHFFTHTGEKPYNCIYCTYSSTHKYNIQKHLNEKHVPVKTPKPKQDRRAPKFRKINTKGRKYNHDNNTKPRKAKPPV</sequence>
<dbReference type="GO" id="GO:0000978">
    <property type="term" value="F:RNA polymerase II cis-regulatory region sequence-specific DNA binding"/>
    <property type="evidence" value="ECO:0007669"/>
    <property type="project" value="TreeGrafter"/>
</dbReference>
<feature type="domain" description="C2H2-type" evidence="11">
    <location>
        <begin position="127"/>
        <end position="154"/>
    </location>
</feature>
<evidence type="ECO:0000256" key="5">
    <source>
        <dbReference type="ARBA" id="ARBA00022833"/>
    </source>
</evidence>
<evidence type="ECO:0000256" key="8">
    <source>
        <dbReference type="ARBA" id="ARBA00037948"/>
    </source>
</evidence>
<feature type="compositionally biased region" description="Basic residues" evidence="10">
    <location>
        <begin position="193"/>
        <end position="204"/>
    </location>
</feature>
<dbReference type="EMBL" id="HBUF01359565">
    <property type="protein sequence ID" value="CAG6719902.1"/>
    <property type="molecule type" value="Transcribed_RNA"/>
</dbReference>
<dbReference type="EMBL" id="HBUF01585578">
    <property type="protein sequence ID" value="CAG6771677.1"/>
    <property type="molecule type" value="Transcribed_RNA"/>
</dbReference>
<dbReference type="SUPFAM" id="SSF57667">
    <property type="entry name" value="beta-beta-alpha zinc fingers"/>
    <property type="match status" value="1"/>
</dbReference>
<feature type="region of interest" description="Disordered" evidence="10">
    <location>
        <begin position="1"/>
        <end position="56"/>
    </location>
</feature>
<keyword evidence="3" id="KW-0677">Repeat</keyword>
<dbReference type="GO" id="GO:0005634">
    <property type="term" value="C:nucleus"/>
    <property type="evidence" value="ECO:0007669"/>
    <property type="project" value="UniProtKB-SubCell"/>
</dbReference>
<dbReference type="InterPro" id="IPR013087">
    <property type="entry name" value="Znf_C2H2_type"/>
</dbReference>
<dbReference type="Gene3D" id="3.30.160.60">
    <property type="entry name" value="Classic Zinc Finger"/>
    <property type="match status" value="2"/>
</dbReference>
<evidence type="ECO:0000259" key="11">
    <source>
        <dbReference type="PROSITE" id="PS50157"/>
    </source>
</evidence>
<evidence type="ECO:0000256" key="7">
    <source>
        <dbReference type="ARBA" id="ARBA00023242"/>
    </source>
</evidence>
<reference evidence="12" key="1">
    <citation type="submission" date="2021-05" db="EMBL/GenBank/DDBJ databases">
        <authorList>
            <person name="Alioto T."/>
            <person name="Alioto T."/>
            <person name="Gomez Garrido J."/>
        </authorList>
    </citation>
    <scope>NUCLEOTIDE SEQUENCE</scope>
</reference>
<organism evidence="12">
    <name type="scientific">Cacopsylla melanoneura</name>
    <dbReference type="NCBI Taxonomy" id="428564"/>
    <lineage>
        <taxon>Eukaryota</taxon>
        <taxon>Metazoa</taxon>
        <taxon>Ecdysozoa</taxon>
        <taxon>Arthropoda</taxon>
        <taxon>Hexapoda</taxon>
        <taxon>Insecta</taxon>
        <taxon>Pterygota</taxon>
        <taxon>Neoptera</taxon>
        <taxon>Paraneoptera</taxon>
        <taxon>Hemiptera</taxon>
        <taxon>Sternorrhyncha</taxon>
        <taxon>Psylloidea</taxon>
        <taxon>Psyllidae</taxon>
        <taxon>Psyllinae</taxon>
        <taxon>Cacopsylla</taxon>
    </lineage>
</organism>
<evidence type="ECO:0000256" key="10">
    <source>
        <dbReference type="SAM" id="MobiDB-lite"/>
    </source>
</evidence>
<dbReference type="PANTHER" id="PTHR24388:SF54">
    <property type="entry name" value="PROTEIN ESCARGOT"/>
    <property type="match status" value="1"/>
</dbReference>
<dbReference type="AlphaFoldDB" id="A0A8D8VBR5"/>
<dbReference type="InterPro" id="IPR036236">
    <property type="entry name" value="Znf_C2H2_sf"/>
</dbReference>
<comment type="similarity">
    <text evidence="8">Belongs to the snail C2H2-type zinc-finger protein family.</text>
</comment>
<proteinExistence type="inferred from homology"/>
<dbReference type="EMBL" id="HBUF01359564">
    <property type="protein sequence ID" value="CAG6719901.1"/>
    <property type="molecule type" value="Transcribed_RNA"/>
</dbReference>
<name>A0A8D8VBR5_9HEMI</name>
<keyword evidence="4 9" id="KW-0863">Zinc-finger</keyword>
<protein>
    <submittedName>
        <fullName evidence="12">PR domain zinc finger protein 1</fullName>
    </submittedName>
</protein>
<comment type="subcellular location">
    <subcellularLocation>
        <location evidence="1">Nucleus</location>
    </subcellularLocation>
</comment>
<keyword evidence="7" id="KW-0539">Nucleus</keyword>
<dbReference type="PROSITE" id="PS00028">
    <property type="entry name" value="ZINC_FINGER_C2H2_1"/>
    <property type="match status" value="1"/>
</dbReference>